<dbReference type="STRING" id="1736691.SAMN06295964_2287"/>
<dbReference type="Gene3D" id="3.50.90.10">
    <property type="entry name" value="YerB-like"/>
    <property type="match status" value="1"/>
</dbReference>
<dbReference type="InterPro" id="IPR021416">
    <property type="entry name" value="DUF3048_N"/>
</dbReference>
<evidence type="ECO:0000259" key="2">
    <source>
        <dbReference type="Pfam" id="PF17479"/>
    </source>
</evidence>
<evidence type="ECO:0000259" key="1">
    <source>
        <dbReference type="Pfam" id="PF11258"/>
    </source>
</evidence>
<dbReference type="PROSITE" id="PS51257">
    <property type="entry name" value="PROKAR_LIPOPROTEIN"/>
    <property type="match status" value="1"/>
</dbReference>
<gene>
    <name evidence="3" type="ORF">SAMN06295964_2287</name>
</gene>
<organism evidence="3 4">
    <name type="scientific">Aeromicrobium choanae</name>
    <dbReference type="NCBI Taxonomy" id="1736691"/>
    <lineage>
        <taxon>Bacteria</taxon>
        <taxon>Bacillati</taxon>
        <taxon>Actinomycetota</taxon>
        <taxon>Actinomycetes</taxon>
        <taxon>Propionibacteriales</taxon>
        <taxon>Nocardioidaceae</taxon>
        <taxon>Aeromicrobium</taxon>
    </lineage>
</organism>
<feature type="domain" description="DUF3048" evidence="2">
    <location>
        <begin position="213"/>
        <end position="319"/>
    </location>
</feature>
<sequence>MLEGMKLRMLSVTCALVLTLGACSDGEEKQAPDPKEPARTTAAKITAINPLTGATLKKAPANPVFVVKVDNTPASAPQTNIDRADLVVEQTVEGGITRLAALYYTATPSTVGHVRSMRATDIGIAKPVRGQIVASGGAGKTISRIKDAGIPIHSQDAGSAGMSRDSGYAPYNVVVDLGTLAKDVKNKQPERSYFQWAGAGATAPKGPQVTAATVKFSGSHTTSWKFNGKAWKRTNGTSDKEFGAKNLVVLWADEKDAGYTDPAGNPVPETTFQGGGKAVVFIGGTRVNAKWKKANNASTIVLTTRDGQPMKLPRGRTWIELLSKGESTALSAQ</sequence>
<proteinExistence type="predicted"/>
<dbReference type="AlphaFoldDB" id="A0A1T4Z3T6"/>
<dbReference type="Proteomes" id="UP000191040">
    <property type="component" value="Chromosome I"/>
</dbReference>
<dbReference type="Pfam" id="PF11258">
    <property type="entry name" value="DUF3048"/>
    <property type="match status" value="1"/>
</dbReference>
<evidence type="ECO:0000313" key="3">
    <source>
        <dbReference type="EMBL" id="SKB08690.1"/>
    </source>
</evidence>
<dbReference type="OrthoDB" id="9779102at2"/>
<reference evidence="4" key="1">
    <citation type="submission" date="2017-02" db="EMBL/GenBank/DDBJ databases">
        <authorList>
            <person name="Varghese N."/>
            <person name="Submissions S."/>
        </authorList>
    </citation>
    <scope>NUCLEOTIDE SEQUENCE [LARGE SCALE GENOMIC DNA]</scope>
    <source>
        <strain evidence="4">9H-4</strain>
    </source>
</reference>
<protein>
    <recommendedName>
        <fullName evidence="5">DUF3048 domain-containing protein</fullName>
    </recommendedName>
</protein>
<dbReference type="InterPro" id="IPR035328">
    <property type="entry name" value="DUF3048_C"/>
</dbReference>
<keyword evidence="4" id="KW-1185">Reference proteome</keyword>
<name>A0A1T4Z3T6_9ACTN</name>
<evidence type="ECO:0008006" key="5">
    <source>
        <dbReference type="Google" id="ProtNLM"/>
    </source>
</evidence>
<dbReference type="EMBL" id="LT796768">
    <property type="protein sequence ID" value="SKB08690.1"/>
    <property type="molecule type" value="Genomic_DNA"/>
</dbReference>
<feature type="domain" description="DUF3048" evidence="1">
    <location>
        <begin position="51"/>
        <end position="188"/>
    </location>
</feature>
<dbReference type="InterPro" id="IPR023158">
    <property type="entry name" value="YerB-like_sf"/>
</dbReference>
<dbReference type="Pfam" id="PF17479">
    <property type="entry name" value="DUF3048_C"/>
    <property type="match status" value="1"/>
</dbReference>
<dbReference type="SUPFAM" id="SSF159774">
    <property type="entry name" value="YerB-like"/>
    <property type="match status" value="1"/>
</dbReference>
<accession>A0A1T4Z3T6</accession>
<evidence type="ECO:0000313" key="4">
    <source>
        <dbReference type="Proteomes" id="UP000191040"/>
    </source>
</evidence>